<reference evidence="1" key="1">
    <citation type="submission" date="2010-07" db="EMBL/GenBank/DDBJ databases">
        <authorList>
            <person name="Muzny D."/>
            <person name="Qin X."/>
            <person name="Deng J."/>
            <person name="Jiang H."/>
            <person name="Liu Y."/>
            <person name="Qu J."/>
            <person name="Song X.-Z."/>
            <person name="Zhang L."/>
            <person name="Thornton R."/>
            <person name="Coyle M."/>
            <person name="Francisco L."/>
            <person name="Jackson L."/>
            <person name="Javaid M."/>
            <person name="Korchina V."/>
            <person name="Kovar C."/>
            <person name="Mata R."/>
            <person name="Mathew T."/>
            <person name="Ngo R."/>
            <person name="Nguyen L."/>
            <person name="Nguyen N."/>
            <person name="Okwuonu G."/>
            <person name="Ongeri F."/>
            <person name="Pham C."/>
            <person name="Simmons D."/>
            <person name="Wilczek-Boney K."/>
            <person name="Hale W."/>
            <person name="Jakkamsetti A."/>
            <person name="Pham P."/>
            <person name="Ruth R."/>
            <person name="San Lucas F."/>
            <person name="Warren J."/>
            <person name="Zhang J."/>
            <person name="Zhao Z."/>
            <person name="Zhou C."/>
            <person name="Zhu D."/>
            <person name="Lee S."/>
            <person name="Bess C."/>
            <person name="Blankenburg K."/>
            <person name="Forbes L."/>
            <person name="Fu Q."/>
            <person name="Gubbala S."/>
            <person name="Hirani K."/>
            <person name="Jayaseelan J.C."/>
            <person name="Lara F."/>
            <person name="Munidasa M."/>
            <person name="Palculict T."/>
            <person name="Patil S."/>
            <person name="Pu L.-L."/>
            <person name="Saada N."/>
            <person name="Tang L."/>
            <person name="Weissenberger G."/>
            <person name="Zhu Y."/>
            <person name="Hemphill L."/>
            <person name="Shang Y."/>
            <person name="Youmans B."/>
            <person name="Ayvaz T."/>
            <person name="Ross M."/>
            <person name="Santibanez J."/>
            <person name="Aqrawi P."/>
            <person name="Gross S."/>
            <person name="Joshi V."/>
            <person name="Fowler G."/>
            <person name="Nazareth L."/>
            <person name="Reid J."/>
            <person name="Worley K."/>
            <person name="Petrosino J."/>
            <person name="Highlander S."/>
            <person name="Gibbs R."/>
        </authorList>
    </citation>
    <scope>NUCLEOTIDE SEQUENCE [LARGE SCALE GENOMIC DNA]</scope>
    <source>
        <strain evidence="1">DSM 16973</strain>
    </source>
</reference>
<protein>
    <submittedName>
        <fullName evidence="1">Uncharacterized protein</fullName>
    </submittedName>
</protein>
<proteinExistence type="predicted"/>
<evidence type="ECO:0000313" key="1">
    <source>
        <dbReference type="EMBL" id="EFM01993.1"/>
    </source>
</evidence>
<comment type="caution">
    <text evidence="1">The sequence shown here is derived from an EMBL/GenBank/DDBJ whole genome shotgun (WGS) entry which is preliminary data.</text>
</comment>
<gene>
    <name evidence="1" type="ORF">HMPREF0658_1088</name>
</gene>
<sequence>MVTSTNAIYAEKGCRLFYVQTVSVPRTNAICTGHECRLIIRNFTNLRNYNPELSTSKNRETITKTV</sequence>
<dbReference type="EMBL" id="AEEI01000035">
    <property type="protein sequence ID" value="EFM01993.1"/>
    <property type="molecule type" value="Genomic_DNA"/>
</dbReference>
<dbReference type="AlphaFoldDB" id="E0NSD7"/>
<dbReference type="HOGENOM" id="CLU_2827589_0_0_10"/>
<name>E0NSD7_9BACT</name>
<evidence type="ECO:0000313" key="2">
    <source>
        <dbReference type="Proteomes" id="UP000004394"/>
    </source>
</evidence>
<accession>E0NSD7</accession>
<dbReference type="BioCyc" id="PMAR862515-HMP:GMOO-1105-MONOMER"/>
<organism evidence="1 2">
    <name type="scientific">Hoylesella marshii DSM 16973 = JCM 13450</name>
    <dbReference type="NCBI Taxonomy" id="862515"/>
    <lineage>
        <taxon>Bacteria</taxon>
        <taxon>Pseudomonadati</taxon>
        <taxon>Bacteroidota</taxon>
        <taxon>Bacteroidia</taxon>
        <taxon>Bacteroidales</taxon>
        <taxon>Prevotellaceae</taxon>
        <taxon>Hoylesella</taxon>
    </lineage>
</organism>
<dbReference type="Proteomes" id="UP000004394">
    <property type="component" value="Unassembled WGS sequence"/>
</dbReference>
<keyword evidence="2" id="KW-1185">Reference proteome</keyword>
<dbReference type="STRING" id="862515.HMPREF0658_1088"/>